<evidence type="ECO:0000256" key="1">
    <source>
        <dbReference type="ARBA" id="ARBA00022448"/>
    </source>
</evidence>
<feature type="domain" description="ABC transporter" evidence="4">
    <location>
        <begin position="3"/>
        <end position="227"/>
    </location>
</feature>
<dbReference type="RefSeq" id="WP_091975070.1">
    <property type="nucleotide sequence ID" value="NZ_CAUWDX010000001.1"/>
</dbReference>
<dbReference type="OrthoDB" id="9801958at2"/>
<dbReference type="InterPro" id="IPR003593">
    <property type="entry name" value="AAA+_ATPase"/>
</dbReference>
<reference evidence="5 6" key="1">
    <citation type="submission" date="2016-10" db="EMBL/GenBank/DDBJ databases">
        <authorList>
            <person name="de Groot N.N."/>
        </authorList>
    </citation>
    <scope>NUCLEOTIDE SEQUENCE [LARGE SCALE GENOMIC DNA]</scope>
    <source>
        <strain evidence="5 6">Calf135</strain>
    </source>
</reference>
<keyword evidence="1" id="KW-0813">Transport</keyword>
<dbReference type="InterPro" id="IPR017871">
    <property type="entry name" value="ABC_transporter-like_CS"/>
</dbReference>
<dbReference type="InterPro" id="IPR050093">
    <property type="entry name" value="ABC_SmlMolc_Importer"/>
</dbReference>
<dbReference type="InterPro" id="IPR027417">
    <property type="entry name" value="P-loop_NTPase"/>
</dbReference>
<dbReference type="AlphaFoldDB" id="A0A1H8H8U8"/>
<dbReference type="GO" id="GO:0005524">
    <property type="term" value="F:ATP binding"/>
    <property type="evidence" value="ECO:0007669"/>
    <property type="project" value="UniProtKB-KW"/>
</dbReference>
<organism evidence="5 6">
    <name type="scientific">Peptostreptococcus russellii</name>
    <dbReference type="NCBI Taxonomy" id="215200"/>
    <lineage>
        <taxon>Bacteria</taxon>
        <taxon>Bacillati</taxon>
        <taxon>Bacillota</taxon>
        <taxon>Clostridia</taxon>
        <taxon>Peptostreptococcales</taxon>
        <taxon>Peptostreptococcaceae</taxon>
        <taxon>Peptostreptococcus</taxon>
    </lineage>
</organism>
<dbReference type="SMART" id="SM00382">
    <property type="entry name" value="AAA"/>
    <property type="match status" value="1"/>
</dbReference>
<name>A0A1H8H8U8_9FIRM</name>
<keyword evidence="3 5" id="KW-0067">ATP-binding</keyword>
<keyword evidence="6" id="KW-1185">Reference proteome</keyword>
<dbReference type="PANTHER" id="PTHR42781:SF8">
    <property type="entry name" value="BICARBONATE TRANSPORT ATP-BINDING PROTEIN CMPC"/>
    <property type="match status" value="1"/>
</dbReference>
<dbReference type="STRING" id="215200.SAMN05216454_10551"/>
<dbReference type="Proteomes" id="UP000199512">
    <property type="component" value="Unassembled WGS sequence"/>
</dbReference>
<evidence type="ECO:0000256" key="2">
    <source>
        <dbReference type="ARBA" id="ARBA00022741"/>
    </source>
</evidence>
<dbReference type="PROSITE" id="PS50893">
    <property type="entry name" value="ABC_TRANSPORTER_2"/>
    <property type="match status" value="1"/>
</dbReference>
<evidence type="ECO:0000259" key="4">
    <source>
        <dbReference type="PROSITE" id="PS50893"/>
    </source>
</evidence>
<proteinExistence type="predicted"/>
<dbReference type="Pfam" id="PF00005">
    <property type="entry name" value="ABC_tran"/>
    <property type="match status" value="1"/>
</dbReference>
<evidence type="ECO:0000256" key="3">
    <source>
        <dbReference type="ARBA" id="ARBA00022840"/>
    </source>
</evidence>
<dbReference type="SUPFAM" id="SSF52540">
    <property type="entry name" value="P-loop containing nucleoside triphosphate hydrolases"/>
    <property type="match status" value="1"/>
</dbReference>
<dbReference type="GO" id="GO:0016887">
    <property type="term" value="F:ATP hydrolysis activity"/>
    <property type="evidence" value="ECO:0007669"/>
    <property type="project" value="InterPro"/>
</dbReference>
<evidence type="ECO:0000313" key="5">
    <source>
        <dbReference type="EMBL" id="SEN52459.1"/>
    </source>
</evidence>
<dbReference type="EMBL" id="FODF01000005">
    <property type="protein sequence ID" value="SEN52459.1"/>
    <property type="molecule type" value="Genomic_DNA"/>
</dbReference>
<accession>A0A1H8H8U8</accession>
<protein>
    <submittedName>
        <fullName evidence="5">NitT/TauT family transport system ATP-binding protein</fullName>
    </submittedName>
</protein>
<dbReference type="Gene3D" id="3.40.50.300">
    <property type="entry name" value="P-loop containing nucleotide triphosphate hydrolases"/>
    <property type="match status" value="1"/>
</dbReference>
<gene>
    <name evidence="5" type="ORF">SAMN05216454_10551</name>
</gene>
<sequence length="249" mass="28232">MKILELNIEYFAYDKDRFEIKSLSGQSISVNKGERIAVIGASGCGKSSLLKIISGLEKNFSGFIKKDAKTSFVLQEYGLFPWKKLGQNIALPLKLEKKDKKYIDKKVSFISKTLGIEEILDKFPDNVSGGQKQRVAIARALITDPDLLLLDEPFNSLDSLTREDIQDMVLNIASKRKMAFIIVTHNIEECVYMADRVLIMDADGDNEFMDIERDGISNKDFRNTALYYEQVNILRNKLRSKMGGNNSEK</sequence>
<keyword evidence="2" id="KW-0547">Nucleotide-binding</keyword>
<dbReference type="InterPro" id="IPR003439">
    <property type="entry name" value="ABC_transporter-like_ATP-bd"/>
</dbReference>
<dbReference type="PANTHER" id="PTHR42781">
    <property type="entry name" value="SPERMIDINE/PUTRESCINE IMPORT ATP-BINDING PROTEIN POTA"/>
    <property type="match status" value="1"/>
</dbReference>
<dbReference type="PROSITE" id="PS00211">
    <property type="entry name" value="ABC_TRANSPORTER_1"/>
    <property type="match status" value="1"/>
</dbReference>
<evidence type="ECO:0000313" key="6">
    <source>
        <dbReference type="Proteomes" id="UP000199512"/>
    </source>
</evidence>